<protein>
    <recommendedName>
        <fullName evidence="8">tRNA(Ile)-lysidine synthase</fullName>
        <ecNumber evidence="8">6.3.4.19</ecNumber>
    </recommendedName>
    <alternativeName>
        <fullName evidence="8">tRNA(Ile)-2-lysyl-cytidine synthase</fullName>
    </alternativeName>
    <alternativeName>
        <fullName evidence="8">tRNA(Ile)-lysidine synthetase</fullName>
    </alternativeName>
</protein>
<dbReference type="NCBIfam" id="TIGR02433">
    <property type="entry name" value="lysidine_TilS_C"/>
    <property type="match status" value="1"/>
</dbReference>
<evidence type="ECO:0000256" key="2">
    <source>
        <dbReference type="ARBA" id="ARBA00022490"/>
    </source>
</evidence>
<evidence type="ECO:0000313" key="10">
    <source>
        <dbReference type="EMBL" id="KRN80959.1"/>
    </source>
</evidence>
<dbReference type="Pfam" id="PF01171">
    <property type="entry name" value="ATP_bind_3"/>
    <property type="match status" value="1"/>
</dbReference>
<dbReference type="OrthoDB" id="9807403at2"/>
<keyword evidence="2 8" id="KW-0963">Cytoplasm</keyword>
<keyword evidence="5 8" id="KW-0547">Nucleotide-binding</keyword>
<dbReference type="GO" id="GO:0005524">
    <property type="term" value="F:ATP binding"/>
    <property type="evidence" value="ECO:0007669"/>
    <property type="project" value="UniProtKB-UniRule"/>
</dbReference>
<evidence type="ECO:0000256" key="7">
    <source>
        <dbReference type="ARBA" id="ARBA00048539"/>
    </source>
</evidence>
<organism evidence="10 12">
    <name type="scientific">Ligilactobacillus acidipiscis</name>
    <dbReference type="NCBI Taxonomy" id="89059"/>
    <lineage>
        <taxon>Bacteria</taxon>
        <taxon>Bacillati</taxon>
        <taxon>Bacillota</taxon>
        <taxon>Bacilli</taxon>
        <taxon>Lactobacillales</taxon>
        <taxon>Lactobacillaceae</taxon>
        <taxon>Ligilactobacillus</taxon>
    </lineage>
</organism>
<accession>A0A0R2JV73</accession>
<keyword evidence="4 8" id="KW-0819">tRNA processing</keyword>
<dbReference type="Pfam" id="PF11734">
    <property type="entry name" value="TilS_C"/>
    <property type="match status" value="1"/>
</dbReference>
<dbReference type="GO" id="GO:0006400">
    <property type="term" value="P:tRNA modification"/>
    <property type="evidence" value="ECO:0007669"/>
    <property type="project" value="UniProtKB-UniRule"/>
</dbReference>
<comment type="function">
    <text evidence="8">Ligates lysine onto the cytidine present at position 34 of the AUA codon-specific tRNA(Ile) that contains the anticodon CAU, in an ATP-dependent manner. Cytidine is converted to lysidine, thus changing the amino acid specificity of the tRNA from methionine to isoleucine.</text>
</comment>
<proteinExistence type="inferred from homology"/>
<dbReference type="EMBL" id="LT630287">
    <property type="protein sequence ID" value="SFV40201.1"/>
    <property type="molecule type" value="Genomic_DNA"/>
</dbReference>
<dbReference type="InterPro" id="IPR011063">
    <property type="entry name" value="TilS/TtcA_N"/>
</dbReference>
<dbReference type="GO" id="GO:0032267">
    <property type="term" value="F:tRNA(Ile)-lysidine synthase activity"/>
    <property type="evidence" value="ECO:0007669"/>
    <property type="project" value="UniProtKB-EC"/>
</dbReference>
<dbReference type="SUPFAM" id="SSF56037">
    <property type="entry name" value="PheT/TilS domain"/>
    <property type="match status" value="1"/>
</dbReference>
<dbReference type="SMART" id="SM00977">
    <property type="entry name" value="TilS_C"/>
    <property type="match status" value="1"/>
</dbReference>
<comment type="catalytic activity">
    <reaction evidence="7 8">
        <text>cytidine(34) in tRNA(Ile2) + L-lysine + ATP = lysidine(34) in tRNA(Ile2) + AMP + diphosphate + H(+)</text>
        <dbReference type="Rhea" id="RHEA:43744"/>
        <dbReference type="Rhea" id="RHEA-COMP:10625"/>
        <dbReference type="Rhea" id="RHEA-COMP:10670"/>
        <dbReference type="ChEBI" id="CHEBI:15378"/>
        <dbReference type="ChEBI" id="CHEBI:30616"/>
        <dbReference type="ChEBI" id="CHEBI:32551"/>
        <dbReference type="ChEBI" id="CHEBI:33019"/>
        <dbReference type="ChEBI" id="CHEBI:82748"/>
        <dbReference type="ChEBI" id="CHEBI:83665"/>
        <dbReference type="ChEBI" id="CHEBI:456215"/>
        <dbReference type="EC" id="6.3.4.19"/>
    </reaction>
</comment>
<reference evidence="11" key="3">
    <citation type="submission" date="2016-11" db="EMBL/GenBank/DDBJ databases">
        <authorList>
            <person name="Jaros S."/>
            <person name="Januszkiewicz K."/>
            <person name="Wedrychowicz H."/>
        </authorList>
    </citation>
    <scope>NUCLEOTIDE SEQUENCE [LARGE SCALE GENOMIC DNA]</scope>
    <source>
        <strain evidence="11">ACA-DC 1533</strain>
    </source>
</reference>
<evidence type="ECO:0000313" key="12">
    <source>
        <dbReference type="Proteomes" id="UP000051491"/>
    </source>
</evidence>
<dbReference type="InterPro" id="IPR012094">
    <property type="entry name" value="tRNA_Ile_lys_synt"/>
</dbReference>
<dbReference type="InterPro" id="IPR012795">
    <property type="entry name" value="tRNA_Ile_lys_synt_N"/>
</dbReference>
<dbReference type="GeneID" id="95348850"/>
<dbReference type="RefSeq" id="WP_056988162.1">
    <property type="nucleotide sequence ID" value="NZ_JQBK01000097.1"/>
</dbReference>
<dbReference type="EC" id="6.3.4.19" evidence="8"/>
<name>A0A0R2JV73_9LACO</name>
<dbReference type="GO" id="GO:0005737">
    <property type="term" value="C:cytoplasm"/>
    <property type="evidence" value="ECO:0007669"/>
    <property type="project" value="UniProtKB-SubCell"/>
</dbReference>
<reference evidence="10 12" key="1">
    <citation type="journal article" date="2015" name="Genome Announc.">
        <title>Expanding the biotechnology potential of lactobacilli through comparative genomics of 213 strains and associated genera.</title>
        <authorList>
            <person name="Sun Z."/>
            <person name="Harris H.M."/>
            <person name="McCann A."/>
            <person name="Guo C."/>
            <person name="Argimon S."/>
            <person name="Zhang W."/>
            <person name="Yang X."/>
            <person name="Jeffery I.B."/>
            <person name="Cooney J.C."/>
            <person name="Kagawa T.F."/>
            <person name="Liu W."/>
            <person name="Song Y."/>
            <person name="Salvetti E."/>
            <person name="Wrobel A."/>
            <person name="Rasinkangas P."/>
            <person name="Parkhill J."/>
            <person name="Rea M.C."/>
            <person name="O'Sullivan O."/>
            <person name="Ritari J."/>
            <person name="Douillard F.P."/>
            <person name="Paul Ross R."/>
            <person name="Yang R."/>
            <person name="Briner A.E."/>
            <person name="Felis G.E."/>
            <person name="de Vos W.M."/>
            <person name="Barrangou R."/>
            <person name="Klaenhammer T.R."/>
            <person name="Caufield P.W."/>
            <person name="Cui Y."/>
            <person name="Zhang H."/>
            <person name="O'Toole P.W."/>
        </authorList>
    </citation>
    <scope>NUCLEOTIDE SEQUENCE [LARGE SCALE GENOMIC DNA]</scope>
    <source>
        <strain evidence="10 12">DSM 15353</strain>
    </source>
</reference>
<evidence type="ECO:0000256" key="5">
    <source>
        <dbReference type="ARBA" id="ARBA00022741"/>
    </source>
</evidence>
<dbReference type="SUPFAM" id="SSF52402">
    <property type="entry name" value="Adenine nucleotide alpha hydrolases-like"/>
    <property type="match status" value="1"/>
</dbReference>
<evidence type="ECO:0000256" key="1">
    <source>
        <dbReference type="ARBA" id="ARBA00004496"/>
    </source>
</evidence>
<evidence type="ECO:0000313" key="13">
    <source>
        <dbReference type="Proteomes" id="UP000190935"/>
    </source>
</evidence>
<evidence type="ECO:0000256" key="8">
    <source>
        <dbReference type="HAMAP-Rule" id="MF_01161"/>
    </source>
</evidence>
<dbReference type="PANTHER" id="PTHR43033">
    <property type="entry name" value="TRNA(ILE)-LYSIDINE SYNTHASE-RELATED"/>
    <property type="match status" value="1"/>
</dbReference>
<dbReference type="STRING" id="89059.LAC1533_0781"/>
<keyword evidence="3 8" id="KW-0436">Ligase</keyword>
<dbReference type="CDD" id="cd01992">
    <property type="entry name" value="TilS_N"/>
    <property type="match status" value="1"/>
</dbReference>
<feature type="binding site" evidence="8">
    <location>
        <begin position="26"/>
        <end position="31"/>
    </location>
    <ligand>
        <name>ATP</name>
        <dbReference type="ChEBI" id="CHEBI:30616"/>
    </ligand>
</feature>
<dbReference type="Proteomes" id="UP000190935">
    <property type="component" value="Chromosome I"/>
</dbReference>
<dbReference type="AlphaFoldDB" id="A0A0R2JV73"/>
<dbReference type="PATRIC" id="fig|89059.3.peg.2384"/>
<evidence type="ECO:0000259" key="9">
    <source>
        <dbReference type="SMART" id="SM00977"/>
    </source>
</evidence>
<sequence length="452" mass="52353">MDLNLKFKQIWEQLNIGQQAVLVGVSGGVDSMVLLDLLGQLPYSIRPVIHVATVDHCLRPESVQETEYVRQYCLDHDLNFHTIQWPKHTHPSAGIEEAGRHFRYRFFADIMTSFGIKHLLTAHHADDQAETFLMKLIRGGDLSQLKGIQFQRSFMSDRYLSRPLLFFAKKSLYAYANQRQLTFFEDQTNSSDEFLRNRIRHEVVPLLKQESPHFLEHLNSYQQQLNELFSVSKRSLSKLITDISTPEGYRTETWLMWPVAEKKATLRLICEQQVGEINEGQVNEMIELLENERRPQGKIDVKGQKVFYKNYHLFGVKTVAQPDEIGTFKQRLTLGQWVDLSPNEKIGLFPAGTLTAENDDVLEITAEFLPLDVRHRLFGDKLCTSIGKQKVKKILIDRKVPADQRAKVWVVGNENNEVLWIVGHKKSNLSRQDVNDKIHYIVIYRKISGEKR</sequence>
<dbReference type="InterPro" id="IPR012796">
    <property type="entry name" value="Lysidine-tRNA-synth_C"/>
</dbReference>
<comment type="subcellular location">
    <subcellularLocation>
        <location evidence="1 8">Cytoplasm</location>
    </subcellularLocation>
</comment>
<evidence type="ECO:0000313" key="11">
    <source>
        <dbReference type="EMBL" id="SFV40201.1"/>
    </source>
</evidence>
<dbReference type="PANTHER" id="PTHR43033:SF1">
    <property type="entry name" value="TRNA(ILE)-LYSIDINE SYNTHASE-RELATED"/>
    <property type="match status" value="1"/>
</dbReference>
<reference evidence="13" key="2">
    <citation type="submission" date="2016-11" db="EMBL/GenBank/DDBJ databases">
        <authorList>
            <person name="Papadimitriou K."/>
        </authorList>
    </citation>
    <scope>NUCLEOTIDE SEQUENCE [LARGE SCALE GENOMIC DNA]</scope>
    <source>
        <strain evidence="13">ACA-DC 1533</strain>
    </source>
</reference>
<feature type="domain" description="Lysidine-tRNA(Ile) synthetase C-terminal" evidence="9">
    <location>
        <begin position="371"/>
        <end position="443"/>
    </location>
</feature>
<dbReference type="InterPro" id="IPR014729">
    <property type="entry name" value="Rossmann-like_a/b/a_fold"/>
</dbReference>
<evidence type="ECO:0000256" key="3">
    <source>
        <dbReference type="ARBA" id="ARBA00022598"/>
    </source>
</evidence>
<dbReference type="KEGG" id="laca:LAC1533_0781"/>
<dbReference type="HAMAP" id="MF_01161">
    <property type="entry name" value="tRNA_Ile_lys_synt"/>
    <property type="match status" value="1"/>
</dbReference>
<comment type="domain">
    <text evidence="8">The N-terminal region contains the highly conserved SGGXDS motif, predicted to be a P-loop motif involved in ATP binding.</text>
</comment>
<dbReference type="Gene3D" id="3.40.50.620">
    <property type="entry name" value="HUPs"/>
    <property type="match status" value="1"/>
</dbReference>
<keyword evidence="6 8" id="KW-0067">ATP-binding</keyword>
<evidence type="ECO:0000256" key="4">
    <source>
        <dbReference type="ARBA" id="ARBA00022694"/>
    </source>
</evidence>
<gene>
    <name evidence="8" type="primary">tilS</name>
    <name evidence="10" type="ORF">IV43_GL002264</name>
    <name evidence="11" type="ORF">LAC1533_0781</name>
</gene>
<dbReference type="EMBL" id="JQBK01000097">
    <property type="protein sequence ID" value="KRN80959.1"/>
    <property type="molecule type" value="Genomic_DNA"/>
</dbReference>
<dbReference type="Proteomes" id="UP000051491">
    <property type="component" value="Unassembled WGS sequence"/>
</dbReference>
<comment type="similarity">
    <text evidence="8">Belongs to the tRNA(Ile)-lysidine synthase family.</text>
</comment>
<dbReference type="NCBIfam" id="TIGR02432">
    <property type="entry name" value="lysidine_TilS_N"/>
    <property type="match status" value="1"/>
</dbReference>
<evidence type="ECO:0000256" key="6">
    <source>
        <dbReference type="ARBA" id="ARBA00022840"/>
    </source>
</evidence>